<keyword evidence="1" id="KW-0472">Membrane</keyword>
<keyword evidence="1" id="KW-1133">Transmembrane helix</keyword>
<comment type="caution">
    <text evidence="2">The sequence shown here is derived from an EMBL/GenBank/DDBJ whole genome shotgun (WGS) entry which is preliminary data.</text>
</comment>
<dbReference type="EMBL" id="SGXF01000003">
    <property type="protein sequence ID" value="RZT00623.1"/>
    <property type="molecule type" value="Genomic_DNA"/>
</dbReference>
<evidence type="ECO:0000256" key="1">
    <source>
        <dbReference type="SAM" id="Phobius"/>
    </source>
</evidence>
<proteinExistence type="predicted"/>
<dbReference type="Proteomes" id="UP000292927">
    <property type="component" value="Unassembled WGS sequence"/>
</dbReference>
<feature type="transmembrane region" description="Helical" evidence="1">
    <location>
        <begin position="36"/>
        <end position="55"/>
    </location>
</feature>
<feature type="transmembrane region" description="Helical" evidence="1">
    <location>
        <begin position="76"/>
        <end position="102"/>
    </location>
</feature>
<evidence type="ECO:0000313" key="2">
    <source>
        <dbReference type="EMBL" id="RZT00623.1"/>
    </source>
</evidence>
<evidence type="ECO:0000313" key="3">
    <source>
        <dbReference type="Proteomes" id="UP000292927"/>
    </source>
</evidence>
<name>A0A4Q7PNI5_9FIRM</name>
<reference evidence="2 3" key="1">
    <citation type="submission" date="2019-02" db="EMBL/GenBank/DDBJ databases">
        <title>Genomic Encyclopedia of Type Strains, Phase IV (KMG-IV): sequencing the most valuable type-strain genomes for metagenomic binning, comparative biology and taxonomic classification.</title>
        <authorList>
            <person name="Goeker M."/>
        </authorList>
    </citation>
    <scope>NUCLEOTIDE SEQUENCE [LARGE SCALE GENOMIC DNA]</scope>
    <source>
        <strain evidence="2 3">DSM 29486</strain>
    </source>
</reference>
<keyword evidence="1" id="KW-0812">Transmembrane</keyword>
<feature type="transmembrane region" description="Helical" evidence="1">
    <location>
        <begin position="148"/>
        <end position="168"/>
    </location>
</feature>
<dbReference type="RefSeq" id="WP_130435228.1">
    <property type="nucleotide sequence ID" value="NZ_SGXF01000003.1"/>
</dbReference>
<protein>
    <submittedName>
        <fullName evidence="2">ABC-2 family transporter</fullName>
    </submittedName>
</protein>
<dbReference type="OrthoDB" id="1696644at2"/>
<accession>A0A4Q7PNI5</accession>
<dbReference type="AlphaFoldDB" id="A0A4Q7PNI5"/>
<gene>
    <name evidence="2" type="ORF">EV209_1947</name>
</gene>
<feature type="transmembrane region" description="Helical" evidence="1">
    <location>
        <begin position="114"/>
        <end position="139"/>
    </location>
</feature>
<sequence length="220" mass="24658">MIRQIEMDWRAMKCYQVRIFLLPVFAAAIGMYNPLLVIPTSAVMFLFFSINVFAVEEKGDLNRLYLTLPIPRSSIVMGRFIFSTAMGLAGILTGIPVMLLITPYAASQYYGPTAWYFSIVAVSLLLIAFLNLAMFPILFKLGYSKGKFWGFILPLVFISLLYGGYAVVSNLPGNELLSFNLMEYAYKNLLAVSGGFILLSAVLLFTSYKISKKSYSSRDF</sequence>
<dbReference type="InterPro" id="IPR025699">
    <property type="entry name" value="ABC2_memb-like"/>
</dbReference>
<dbReference type="Pfam" id="PF13346">
    <property type="entry name" value="ABC2_membrane_5"/>
    <property type="match status" value="1"/>
</dbReference>
<keyword evidence="3" id="KW-1185">Reference proteome</keyword>
<feature type="transmembrane region" description="Helical" evidence="1">
    <location>
        <begin position="188"/>
        <end position="208"/>
    </location>
</feature>
<organism evidence="2 3">
    <name type="scientific">Cuneatibacter caecimuris</name>
    <dbReference type="NCBI Taxonomy" id="1796618"/>
    <lineage>
        <taxon>Bacteria</taxon>
        <taxon>Bacillati</taxon>
        <taxon>Bacillota</taxon>
        <taxon>Clostridia</taxon>
        <taxon>Lachnospirales</taxon>
        <taxon>Lachnospiraceae</taxon>
        <taxon>Cuneatibacter</taxon>
    </lineage>
</organism>